<dbReference type="SMART" id="SM00767">
    <property type="entry name" value="DCD"/>
    <property type="match status" value="1"/>
</dbReference>
<evidence type="ECO:0000259" key="1">
    <source>
        <dbReference type="PROSITE" id="PS51222"/>
    </source>
</evidence>
<dbReference type="PROSITE" id="PS51222">
    <property type="entry name" value="DCD"/>
    <property type="match status" value="1"/>
</dbReference>
<accession>A0AAN7Q8K7</accession>
<dbReference type="PANTHER" id="PTHR46444">
    <property type="entry name" value="DCD (DEVELOPMENT AND CELL DEATH) DOMAIN PROTEIN-RELATED"/>
    <property type="match status" value="1"/>
</dbReference>
<dbReference type="PANTHER" id="PTHR46444:SF3">
    <property type="entry name" value="DCD (DEVELOPMENT AND CELL DEATH) DOMAIN PROTEIN"/>
    <property type="match status" value="1"/>
</dbReference>
<name>A0AAN7Q8K7_9MYRT</name>
<organism evidence="2 3">
    <name type="scientific">Trapa incisa</name>
    <dbReference type="NCBI Taxonomy" id="236973"/>
    <lineage>
        <taxon>Eukaryota</taxon>
        <taxon>Viridiplantae</taxon>
        <taxon>Streptophyta</taxon>
        <taxon>Embryophyta</taxon>
        <taxon>Tracheophyta</taxon>
        <taxon>Spermatophyta</taxon>
        <taxon>Magnoliopsida</taxon>
        <taxon>eudicotyledons</taxon>
        <taxon>Gunneridae</taxon>
        <taxon>Pentapetalae</taxon>
        <taxon>rosids</taxon>
        <taxon>malvids</taxon>
        <taxon>Myrtales</taxon>
        <taxon>Lythraceae</taxon>
        <taxon>Trapa</taxon>
    </lineage>
</organism>
<gene>
    <name evidence="2" type="ORF">SAY87_029331</name>
</gene>
<comment type="caution">
    <text evidence="2">The sequence shown here is derived from an EMBL/GenBank/DDBJ whole genome shotgun (WGS) entry which is preliminary data.</text>
</comment>
<dbReference type="AlphaFoldDB" id="A0AAN7Q8K7"/>
<dbReference type="InterPro" id="IPR013989">
    <property type="entry name" value="Dev_and_cell_death_domain"/>
</dbReference>
<dbReference type="Proteomes" id="UP001345219">
    <property type="component" value="Chromosome 23"/>
</dbReference>
<evidence type="ECO:0000313" key="2">
    <source>
        <dbReference type="EMBL" id="KAK4761447.1"/>
    </source>
</evidence>
<keyword evidence="3" id="KW-1185">Reference proteome</keyword>
<reference evidence="2 3" key="1">
    <citation type="journal article" date="2023" name="Hortic Res">
        <title>Pangenome of water caltrop reveals structural variations and asymmetric subgenome divergence after allopolyploidization.</title>
        <authorList>
            <person name="Zhang X."/>
            <person name="Chen Y."/>
            <person name="Wang L."/>
            <person name="Yuan Y."/>
            <person name="Fang M."/>
            <person name="Shi L."/>
            <person name="Lu R."/>
            <person name="Comes H.P."/>
            <person name="Ma Y."/>
            <person name="Chen Y."/>
            <person name="Huang G."/>
            <person name="Zhou Y."/>
            <person name="Zheng Z."/>
            <person name="Qiu Y."/>
        </authorList>
    </citation>
    <scope>NUCLEOTIDE SEQUENCE [LARGE SCALE GENOMIC DNA]</scope>
    <source>
        <tissue evidence="2">Roots</tissue>
    </source>
</reference>
<protein>
    <recommendedName>
        <fullName evidence="1">DCD domain-containing protein</fullName>
    </recommendedName>
</protein>
<dbReference type="Pfam" id="PF10539">
    <property type="entry name" value="Dev_Cell_Death"/>
    <property type="match status" value="1"/>
</dbReference>
<dbReference type="EMBL" id="JAXIOK010000009">
    <property type="protein sequence ID" value="KAK4761447.1"/>
    <property type="molecule type" value="Genomic_DNA"/>
</dbReference>
<proteinExistence type="predicted"/>
<feature type="domain" description="DCD" evidence="1">
    <location>
        <begin position="1"/>
        <end position="104"/>
    </location>
</feature>
<sequence length="104" mass="11759">MGVPESQKDMILGIKPGLKLFLYDYDLKLMYGIYKASSSGGKKLEPRAFGGSFPYQSIFKKAMAENFVTKHKFKREVTIKQVRNNSCPGLADNLTDFLLPDFVE</sequence>
<evidence type="ECO:0000313" key="3">
    <source>
        <dbReference type="Proteomes" id="UP001345219"/>
    </source>
</evidence>